<keyword evidence="19 30" id="KW-0472">Membrane</keyword>
<feature type="domain" description="Protein kinase" evidence="31">
    <location>
        <begin position="92"/>
        <end position="349"/>
    </location>
</feature>
<feature type="transmembrane region" description="Helical" evidence="30">
    <location>
        <begin position="909"/>
        <end position="934"/>
    </location>
</feature>
<dbReference type="GO" id="GO:0072359">
    <property type="term" value="P:circulatory system development"/>
    <property type="evidence" value="ECO:0007669"/>
    <property type="project" value="TreeGrafter"/>
</dbReference>
<feature type="compositionally biased region" description="Basic and acidic residues" evidence="29">
    <location>
        <begin position="428"/>
        <end position="440"/>
    </location>
</feature>
<dbReference type="SMART" id="SM00133">
    <property type="entry name" value="S_TK_X"/>
    <property type="match status" value="1"/>
</dbReference>
<feature type="transmembrane region" description="Helical" evidence="30">
    <location>
        <begin position="756"/>
        <end position="776"/>
    </location>
</feature>
<keyword evidence="35" id="KW-1185">Reference proteome</keyword>
<dbReference type="PANTHER" id="PTHR48023:SF2">
    <property type="entry name" value="SOLUTE CARRIER FAMILY 2, FACILITATED GLUCOSE TRANSPORTER MEMBER 12"/>
    <property type="match status" value="1"/>
</dbReference>
<evidence type="ECO:0000256" key="24">
    <source>
        <dbReference type="ARBA" id="ARBA00042905"/>
    </source>
</evidence>
<comment type="similarity">
    <text evidence="5">Belongs to the protein kinase superfamily. AGC Ser/Thr protein kinase family.</text>
</comment>
<evidence type="ECO:0000256" key="29">
    <source>
        <dbReference type="SAM" id="MobiDB-lite"/>
    </source>
</evidence>
<dbReference type="InterPro" id="IPR000719">
    <property type="entry name" value="Prot_kinase_dom"/>
</dbReference>
<dbReference type="PANTHER" id="PTHR48023">
    <property type="entry name" value="D-XYLOSE-PROTON SYMPORTER-LIKE 2"/>
    <property type="match status" value="1"/>
</dbReference>
<dbReference type="CDD" id="cd05602">
    <property type="entry name" value="STKc_SGK1"/>
    <property type="match status" value="1"/>
</dbReference>
<dbReference type="FunFam" id="3.30.200.20:FF:000030">
    <property type="entry name" value="Non-specific serine/threonine protein kinase"/>
    <property type="match status" value="1"/>
</dbReference>
<reference evidence="34" key="1">
    <citation type="submission" date="2020-07" db="EMBL/GenBank/DDBJ databases">
        <title>Clarias magur genome sequencing, assembly and annotation.</title>
        <authorList>
            <person name="Kushwaha B."/>
            <person name="Kumar R."/>
            <person name="Das P."/>
            <person name="Joshi C.G."/>
            <person name="Kumar D."/>
            <person name="Nagpure N.S."/>
            <person name="Pandey M."/>
            <person name="Agarwal S."/>
            <person name="Srivastava S."/>
            <person name="Singh M."/>
            <person name="Sahoo L."/>
            <person name="Jayasankar P."/>
            <person name="Meher P.K."/>
            <person name="Koringa P.G."/>
            <person name="Iquebal M.A."/>
            <person name="Das S.P."/>
            <person name="Bit A."/>
            <person name="Patnaik S."/>
            <person name="Patel N."/>
            <person name="Shah T.M."/>
            <person name="Hinsu A."/>
            <person name="Jena J.K."/>
        </authorList>
    </citation>
    <scope>NUCLEOTIDE SEQUENCE</scope>
    <source>
        <strain evidence="34">CIFAMagur01</strain>
        <tissue evidence="34">Testis</tissue>
    </source>
</reference>
<evidence type="ECO:0000256" key="19">
    <source>
        <dbReference type="ARBA" id="ARBA00023136"/>
    </source>
</evidence>
<dbReference type="PROSITE" id="PS51285">
    <property type="entry name" value="AGC_KINASE_CTER"/>
    <property type="match status" value="1"/>
</dbReference>
<sequence length="1013" mass="111175">MDLYYHGEADPDYGCTSDPTFMKQRKMGLNDLIQKLATSSYACKHSEVDSILTLTPPQDPELMTSNPSPPPSPSQQINLGPSSNPTAKPSDFNFLKVIGKGSFGKVLLARHRGDDQFYAVKVLQKKAILKKKEEKHIMSERNVLLKNVKHPFLVGLHYSFQTADKLYFVLDYINGGELFYHLQRERCFLEPRARFYAAEIASALGYLHSLNIVYRDLKPENILLDSQGHIILTDFGLCKENIEPNGTTSTFCGTPEYLAPEVLHKQPYDRTVDWWCLGAVLYEMLYGLPPFYSRNTAEMYDNILNKPLQLKPNISNAARHLLEGLLQKDRTKRLGCTDDFNEIKNHMFFSPINWDDLNAKKLTPPFNPNVTGPSDLRHFDPEFTDEPVPNSIGCSPDSALVTASISDAAEAFLGFSYAPAMDSCTARRESMDPLAERNRATSDLLRTESGGQDEKAAPARRGIMAQSQQGCGAVLVGCAVSVASLSGLMLGYEMGLISGALLQLREVLVLSCPQQEQAVGALLLGAFLLSVVGGTVVDRYGRRFSIILTAALCMCGTLLSICSPSFWTLVVGRVLVGMAVALSGTASCLYIAEVAPAAWRGRCVCVYELMVVLGVLLGFGLSWVFAGIVDGWRFILSGVLVPACLQMAIMPVLPRSPRFLLTRHRQKEARTTLARLRGTIPEAVEEELKVIMAALGAENRQGFLDLFRSRANMRRRMFVGMALVFLQQATGQPNLLAYASTVLRGVGFHSNEAATLASTGLGLVKLIGTVPAILLVDRVGPKAFLCVGAVIMTLSTAALGSVTLHSQTQVASLCKNPGQLNQTLMWTGHHDASIRTTAHRADFLSEQNDTHLRMNPFKYTQVPWVLNSTEDHGAAVTNSGTPAGDTWKERSEISLESVSVSEVSPSLKWISLVSLLIYVAAFSFSLGPMVYVVLSEIFPTGIRGKAVSVVSAFNWAMNLLISMTFLTLTEKIGLPSVIFSYTVMSFVLLIFVIVFVPETKGRSLEQISKELAM</sequence>
<feature type="transmembrane region" description="Helical" evidence="30">
    <location>
        <begin position="544"/>
        <end position="567"/>
    </location>
</feature>
<dbReference type="InterPro" id="IPR017892">
    <property type="entry name" value="Pkinase_C"/>
</dbReference>
<evidence type="ECO:0000256" key="6">
    <source>
        <dbReference type="ARBA" id="ARBA00012513"/>
    </source>
</evidence>
<dbReference type="PROSITE" id="PS00108">
    <property type="entry name" value="PROTEIN_KINASE_ST"/>
    <property type="match status" value="1"/>
</dbReference>
<keyword evidence="9" id="KW-0963">Cytoplasm</keyword>
<dbReference type="Pfam" id="PF00069">
    <property type="entry name" value="Pkinase"/>
    <property type="match status" value="1"/>
</dbReference>
<dbReference type="PROSITE" id="PS50850">
    <property type="entry name" value="MFS"/>
    <property type="match status" value="1"/>
</dbReference>
<dbReference type="PROSITE" id="PS00216">
    <property type="entry name" value="SUGAR_TRANSPORT_1"/>
    <property type="match status" value="1"/>
</dbReference>
<accession>A0A8J4TT16</accession>
<keyword evidence="16" id="KW-0418">Kinase</keyword>
<proteinExistence type="inferred from homology"/>
<dbReference type="InterPro" id="IPR050820">
    <property type="entry name" value="MFS_Sugar_Transporter"/>
</dbReference>
<dbReference type="GO" id="GO:1904659">
    <property type="term" value="P:D-glucose transmembrane transport"/>
    <property type="evidence" value="ECO:0007669"/>
    <property type="project" value="TreeGrafter"/>
</dbReference>
<comment type="catalytic activity">
    <reaction evidence="25">
        <text>L-threonyl-[protein] + ATP = O-phospho-L-threonyl-[protein] + ADP + H(+)</text>
        <dbReference type="Rhea" id="RHEA:46608"/>
        <dbReference type="Rhea" id="RHEA-COMP:11060"/>
        <dbReference type="Rhea" id="RHEA-COMP:11605"/>
        <dbReference type="ChEBI" id="CHEBI:15378"/>
        <dbReference type="ChEBI" id="CHEBI:30013"/>
        <dbReference type="ChEBI" id="CHEBI:30616"/>
        <dbReference type="ChEBI" id="CHEBI:61977"/>
        <dbReference type="ChEBI" id="CHEBI:456216"/>
        <dbReference type="EC" id="2.7.11.1"/>
    </reaction>
</comment>
<dbReference type="AlphaFoldDB" id="A0A8J4TT16"/>
<evidence type="ECO:0000256" key="5">
    <source>
        <dbReference type="ARBA" id="ARBA00009903"/>
    </source>
</evidence>
<feature type="transmembrane region" description="Helical" evidence="30">
    <location>
        <begin position="717"/>
        <end position="736"/>
    </location>
</feature>
<dbReference type="OrthoDB" id="4142200at2759"/>
<evidence type="ECO:0000256" key="15">
    <source>
        <dbReference type="ARBA" id="ARBA00022741"/>
    </source>
</evidence>
<dbReference type="InterPro" id="IPR003663">
    <property type="entry name" value="Sugar/inositol_transpt"/>
</dbReference>
<protein>
    <recommendedName>
        <fullName evidence="22">Serine/threonine-protein kinase Sgk1</fullName>
        <ecNumber evidence="6">2.7.11.1</ecNumber>
    </recommendedName>
    <alternativeName>
        <fullName evidence="24">Glucose transporter type 12</fullName>
    </alternativeName>
    <alternativeName>
        <fullName evidence="23">Serum/glucocorticoid-regulated kinase 1</fullName>
    </alternativeName>
    <alternativeName>
        <fullName evidence="21">Solute carrier family 2, facilitated glucose transporter member 12</fullName>
    </alternativeName>
</protein>
<dbReference type="Gene3D" id="3.30.200.20">
    <property type="entry name" value="Phosphorylase Kinase, domain 1"/>
    <property type="match status" value="1"/>
</dbReference>
<dbReference type="SUPFAM" id="SSF56112">
    <property type="entry name" value="Protein kinase-like (PK-like)"/>
    <property type="match status" value="1"/>
</dbReference>
<evidence type="ECO:0000256" key="28">
    <source>
        <dbReference type="PROSITE-ProRule" id="PRU10141"/>
    </source>
</evidence>
<dbReference type="EC" id="2.7.11.1" evidence="6"/>
<evidence type="ECO:0000259" key="33">
    <source>
        <dbReference type="PROSITE" id="PS51285"/>
    </source>
</evidence>
<gene>
    <name evidence="34" type="primary">slc2a12</name>
    <name evidence="34" type="ORF">DAT39_013567</name>
</gene>
<dbReference type="InterPro" id="IPR036259">
    <property type="entry name" value="MFS_trans_sf"/>
</dbReference>
<keyword evidence="15 28" id="KW-0547">Nucleotide-binding</keyword>
<evidence type="ECO:0000256" key="3">
    <source>
        <dbReference type="ARBA" id="ARBA00004651"/>
    </source>
</evidence>
<organism evidence="34 35">
    <name type="scientific">Clarias magur</name>
    <name type="common">Asian catfish</name>
    <name type="synonym">Macropteronotus magur</name>
    <dbReference type="NCBI Taxonomy" id="1594786"/>
    <lineage>
        <taxon>Eukaryota</taxon>
        <taxon>Metazoa</taxon>
        <taxon>Chordata</taxon>
        <taxon>Craniata</taxon>
        <taxon>Vertebrata</taxon>
        <taxon>Euteleostomi</taxon>
        <taxon>Actinopterygii</taxon>
        <taxon>Neopterygii</taxon>
        <taxon>Teleostei</taxon>
        <taxon>Ostariophysi</taxon>
        <taxon>Siluriformes</taxon>
        <taxon>Clariidae</taxon>
        <taxon>Clarias</taxon>
    </lineage>
</organism>
<evidence type="ECO:0000256" key="12">
    <source>
        <dbReference type="ARBA" id="ARBA00022597"/>
    </source>
</evidence>
<comment type="catalytic activity">
    <reaction evidence="26">
        <text>L-seryl-[protein] + ATP = O-phospho-L-seryl-[protein] + ADP + H(+)</text>
        <dbReference type="Rhea" id="RHEA:17989"/>
        <dbReference type="Rhea" id="RHEA-COMP:9863"/>
        <dbReference type="Rhea" id="RHEA-COMP:11604"/>
        <dbReference type="ChEBI" id="CHEBI:15378"/>
        <dbReference type="ChEBI" id="CHEBI:29999"/>
        <dbReference type="ChEBI" id="CHEBI:30616"/>
        <dbReference type="ChEBI" id="CHEBI:83421"/>
        <dbReference type="ChEBI" id="CHEBI:456216"/>
        <dbReference type="EC" id="2.7.11.1"/>
    </reaction>
</comment>
<evidence type="ECO:0000256" key="13">
    <source>
        <dbReference type="ARBA" id="ARBA00022679"/>
    </source>
</evidence>
<dbReference type="SMART" id="SM00220">
    <property type="entry name" value="S_TKc"/>
    <property type="match status" value="1"/>
</dbReference>
<evidence type="ECO:0000256" key="14">
    <source>
        <dbReference type="ARBA" id="ARBA00022692"/>
    </source>
</evidence>
<evidence type="ECO:0000256" key="25">
    <source>
        <dbReference type="ARBA" id="ARBA00047899"/>
    </source>
</evidence>
<dbReference type="GO" id="GO:0005524">
    <property type="term" value="F:ATP binding"/>
    <property type="evidence" value="ECO:0007669"/>
    <property type="project" value="UniProtKB-UniRule"/>
</dbReference>
<comment type="function">
    <text evidence="27">Protein kinase that may play an important role in cellular stress response. May be involved in the regulation of processes such as cell survival, neuronal excitability and renal sodium excretion.</text>
</comment>
<dbReference type="Gene3D" id="1.10.510.10">
    <property type="entry name" value="Transferase(Phosphotransferase) domain 1"/>
    <property type="match status" value="1"/>
</dbReference>
<keyword evidence="12 34" id="KW-0762">Sugar transport</keyword>
<dbReference type="GO" id="GO:0005886">
    <property type="term" value="C:plasma membrane"/>
    <property type="evidence" value="ECO:0007669"/>
    <property type="project" value="UniProtKB-SubCell"/>
</dbReference>
<dbReference type="PRINTS" id="PR00171">
    <property type="entry name" value="SUGRTRNSPORT"/>
</dbReference>
<feature type="transmembrane region" description="Helical" evidence="30">
    <location>
        <begin position="604"/>
        <end position="626"/>
    </location>
</feature>
<feature type="binding site" evidence="28">
    <location>
        <position position="130"/>
    </location>
    <ligand>
        <name>ATP</name>
        <dbReference type="ChEBI" id="CHEBI:30616"/>
    </ligand>
</feature>
<feature type="transmembrane region" description="Helical" evidence="30">
    <location>
        <begin position="573"/>
        <end position="592"/>
    </location>
</feature>
<evidence type="ECO:0000256" key="7">
    <source>
        <dbReference type="ARBA" id="ARBA00022448"/>
    </source>
</evidence>
<evidence type="ECO:0000313" key="34">
    <source>
        <dbReference type="EMBL" id="KAF5896719.1"/>
    </source>
</evidence>
<dbReference type="GO" id="GO:0048471">
    <property type="term" value="C:perinuclear region of cytoplasm"/>
    <property type="evidence" value="ECO:0007669"/>
    <property type="project" value="UniProtKB-SubCell"/>
</dbReference>
<evidence type="ECO:0000256" key="1">
    <source>
        <dbReference type="ARBA" id="ARBA00000618"/>
    </source>
</evidence>
<keyword evidence="13" id="KW-0808">Transferase</keyword>
<comment type="catalytic activity">
    <reaction evidence="1">
        <text>D-glucose(out) = D-glucose(in)</text>
        <dbReference type="Rhea" id="RHEA:60376"/>
        <dbReference type="ChEBI" id="CHEBI:4167"/>
    </reaction>
</comment>
<dbReference type="Pfam" id="PF00433">
    <property type="entry name" value="Pkinase_C"/>
    <property type="match status" value="1"/>
</dbReference>
<feature type="non-terminal residue" evidence="34">
    <location>
        <position position="1"/>
    </location>
</feature>
<dbReference type="InterPro" id="IPR008271">
    <property type="entry name" value="Ser/Thr_kinase_AS"/>
</dbReference>
<comment type="similarity">
    <text evidence="4">Belongs to the major facilitator superfamily. Sugar transporter (TC 2.A.1.1) family. Glucose transporter subfamily.</text>
</comment>
<evidence type="ECO:0000256" key="26">
    <source>
        <dbReference type="ARBA" id="ARBA00048679"/>
    </source>
</evidence>
<evidence type="ECO:0000259" key="32">
    <source>
        <dbReference type="PROSITE" id="PS50850"/>
    </source>
</evidence>
<feature type="transmembrane region" description="Helical" evidence="30">
    <location>
        <begin position="518"/>
        <end position="537"/>
    </location>
</feature>
<keyword evidence="18 30" id="KW-1133">Transmembrane helix</keyword>
<dbReference type="InterPro" id="IPR017441">
    <property type="entry name" value="Protein_kinase_ATP_BS"/>
</dbReference>
<dbReference type="PROSITE" id="PS00107">
    <property type="entry name" value="PROTEIN_KINASE_ATP"/>
    <property type="match status" value="1"/>
</dbReference>
<evidence type="ECO:0000256" key="23">
    <source>
        <dbReference type="ARBA" id="ARBA00042467"/>
    </source>
</evidence>
<dbReference type="Gene3D" id="1.20.1250.20">
    <property type="entry name" value="MFS general substrate transporter like domains"/>
    <property type="match status" value="2"/>
</dbReference>
<evidence type="ECO:0000313" key="35">
    <source>
        <dbReference type="Proteomes" id="UP000727407"/>
    </source>
</evidence>
<evidence type="ECO:0000259" key="31">
    <source>
        <dbReference type="PROSITE" id="PS50011"/>
    </source>
</evidence>
<dbReference type="InterPro" id="IPR020846">
    <property type="entry name" value="MFS_dom"/>
</dbReference>
<evidence type="ECO:0000256" key="16">
    <source>
        <dbReference type="ARBA" id="ARBA00022777"/>
    </source>
</evidence>
<dbReference type="InterPro" id="IPR000961">
    <property type="entry name" value="AGC-kinase_C"/>
</dbReference>
<feature type="transmembrane region" description="Helical" evidence="30">
    <location>
        <begin position="978"/>
        <end position="996"/>
    </location>
</feature>
<evidence type="ECO:0000256" key="18">
    <source>
        <dbReference type="ARBA" id="ARBA00022989"/>
    </source>
</evidence>
<evidence type="ECO:0000256" key="21">
    <source>
        <dbReference type="ARBA" id="ARBA00039241"/>
    </source>
</evidence>
<dbReference type="FunFam" id="1.10.510.10:FF:000065">
    <property type="entry name" value="Non-specific serine/threonine protein kinase"/>
    <property type="match status" value="1"/>
</dbReference>
<comment type="caution">
    <text evidence="34">The sequence shown here is derived from an EMBL/GenBank/DDBJ whole genome shotgun (WGS) entry which is preliminary data.</text>
</comment>
<keyword evidence="8" id="KW-1003">Cell membrane</keyword>
<name>A0A8J4TT16_CLAMG</name>
<feature type="domain" description="AGC-kinase C-terminal" evidence="33">
    <location>
        <begin position="350"/>
        <end position="427"/>
    </location>
</feature>
<evidence type="ECO:0000256" key="22">
    <source>
        <dbReference type="ARBA" id="ARBA00041082"/>
    </source>
</evidence>
<evidence type="ECO:0000256" key="17">
    <source>
        <dbReference type="ARBA" id="ARBA00022840"/>
    </source>
</evidence>
<dbReference type="GO" id="GO:0004674">
    <property type="term" value="F:protein serine/threonine kinase activity"/>
    <property type="evidence" value="ECO:0007669"/>
    <property type="project" value="UniProtKB-KW"/>
</dbReference>
<feature type="transmembrane region" description="Helical" evidence="30">
    <location>
        <begin position="470"/>
        <end position="492"/>
    </location>
</feature>
<evidence type="ECO:0000256" key="10">
    <source>
        <dbReference type="ARBA" id="ARBA00022527"/>
    </source>
</evidence>
<keyword evidence="17 28" id="KW-0067">ATP-binding</keyword>
<feature type="region of interest" description="Disordered" evidence="29">
    <location>
        <begin position="53"/>
        <end position="83"/>
    </location>
</feature>
<keyword evidence="11" id="KW-0597">Phosphoprotein</keyword>
<keyword evidence="7" id="KW-0813">Transport</keyword>
<keyword evidence="14 30" id="KW-0812">Transmembrane</keyword>
<dbReference type="InterPro" id="IPR005828">
    <property type="entry name" value="MFS_sugar_transport-like"/>
</dbReference>
<evidence type="ECO:0000256" key="2">
    <source>
        <dbReference type="ARBA" id="ARBA00004556"/>
    </source>
</evidence>
<evidence type="ECO:0000256" key="11">
    <source>
        <dbReference type="ARBA" id="ARBA00022553"/>
    </source>
</evidence>
<dbReference type="InterPro" id="IPR011009">
    <property type="entry name" value="Kinase-like_dom_sf"/>
</dbReference>
<feature type="transmembrane region" description="Helical" evidence="30">
    <location>
        <begin position="946"/>
        <end position="966"/>
    </location>
</feature>
<dbReference type="GO" id="GO:0022857">
    <property type="term" value="F:transmembrane transporter activity"/>
    <property type="evidence" value="ECO:0007669"/>
    <property type="project" value="InterPro"/>
</dbReference>
<evidence type="ECO:0000256" key="4">
    <source>
        <dbReference type="ARBA" id="ARBA00007004"/>
    </source>
</evidence>
<dbReference type="Pfam" id="PF00083">
    <property type="entry name" value="Sugar_tr"/>
    <property type="match status" value="2"/>
</dbReference>
<evidence type="ECO:0000256" key="9">
    <source>
        <dbReference type="ARBA" id="ARBA00022490"/>
    </source>
</evidence>
<dbReference type="EMBL" id="QNUK01000266">
    <property type="protein sequence ID" value="KAF5896719.1"/>
    <property type="molecule type" value="Genomic_DNA"/>
</dbReference>
<evidence type="ECO:0000256" key="8">
    <source>
        <dbReference type="ARBA" id="ARBA00022475"/>
    </source>
</evidence>
<feature type="transmembrane region" description="Helical" evidence="30">
    <location>
        <begin position="783"/>
        <end position="802"/>
    </location>
</feature>
<dbReference type="Proteomes" id="UP000727407">
    <property type="component" value="Unassembled WGS sequence"/>
</dbReference>
<dbReference type="SUPFAM" id="SSF103473">
    <property type="entry name" value="MFS general substrate transporter"/>
    <property type="match status" value="1"/>
</dbReference>
<comment type="subcellular location">
    <subcellularLocation>
        <location evidence="3">Cell membrane</location>
        <topology evidence="3">Multi-pass membrane protein</topology>
    </subcellularLocation>
    <subcellularLocation>
        <location evidence="2">Cytoplasm</location>
        <location evidence="2">Perinuclear region</location>
    </subcellularLocation>
</comment>
<feature type="transmembrane region" description="Helical" evidence="30">
    <location>
        <begin position="632"/>
        <end position="653"/>
    </location>
</feature>
<keyword evidence="20" id="KW-0325">Glycoprotein</keyword>
<evidence type="ECO:0000256" key="27">
    <source>
        <dbReference type="ARBA" id="ARBA00053420"/>
    </source>
</evidence>
<feature type="region of interest" description="Disordered" evidence="29">
    <location>
        <begin position="428"/>
        <end position="456"/>
    </location>
</feature>
<keyword evidence="10" id="KW-0723">Serine/threonine-protein kinase</keyword>
<evidence type="ECO:0000256" key="20">
    <source>
        <dbReference type="ARBA" id="ARBA00023180"/>
    </source>
</evidence>
<evidence type="ECO:0000256" key="30">
    <source>
        <dbReference type="SAM" id="Phobius"/>
    </source>
</evidence>
<dbReference type="PROSITE" id="PS50011">
    <property type="entry name" value="PROTEIN_KINASE_DOM"/>
    <property type="match status" value="1"/>
</dbReference>
<feature type="domain" description="Major facilitator superfamily (MFS) profile" evidence="32">
    <location>
        <begin position="479"/>
        <end position="1000"/>
    </location>
</feature>
<dbReference type="InterPro" id="IPR005829">
    <property type="entry name" value="Sugar_transporter_CS"/>
</dbReference>